<keyword evidence="6 10" id="KW-0460">Magnesium</keyword>
<gene>
    <name evidence="11" type="ORF">Pan181_41060</name>
</gene>
<comment type="catalytic activity">
    <reaction evidence="8 10">
        <text>dITP + H2O = dIMP + diphosphate + H(+)</text>
        <dbReference type="Rhea" id="RHEA:28342"/>
        <dbReference type="ChEBI" id="CHEBI:15377"/>
        <dbReference type="ChEBI" id="CHEBI:15378"/>
        <dbReference type="ChEBI" id="CHEBI:33019"/>
        <dbReference type="ChEBI" id="CHEBI:61194"/>
        <dbReference type="ChEBI" id="CHEBI:61382"/>
        <dbReference type="EC" id="3.6.1.66"/>
    </reaction>
</comment>
<dbReference type="EMBL" id="CP036278">
    <property type="protein sequence ID" value="QDU57883.1"/>
    <property type="molecule type" value="Genomic_DNA"/>
</dbReference>
<dbReference type="OrthoDB" id="9807456at2"/>
<dbReference type="GO" id="GO:0046872">
    <property type="term" value="F:metal ion binding"/>
    <property type="evidence" value="ECO:0007669"/>
    <property type="project" value="UniProtKB-KW"/>
</dbReference>
<comment type="subunit">
    <text evidence="2 10">Homodimer.</text>
</comment>
<dbReference type="GO" id="GO:0009117">
    <property type="term" value="P:nucleotide metabolic process"/>
    <property type="evidence" value="ECO:0007669"/>
    <property type="project" value="UniProtKB-KW"/>
</dbReference>
<evidence type="ECO:0000256" key="3">
    <source>
        <dbReference type="ARBA" id="ARBA00022723"/>
    </source>
</evidence>
<name>A0A518AT30_9BACT</name>
<comment type="catalytic activity">
    <reaction evidence="9 10">
        <text>XTP + H2O = XMP + diphosphate + H(+)</text>
        <dbReference type="Rhea" id="RHEA:28610"/>
        <dbReference type="ChEBI" id="CHEBI:15377"/>
        <dbReference type="ChEBI" id="CHEBI:15378"/>
        <dbReference type="ChEBI" id="CHEBI:33019"/>
        <dbReference type="ChEBI" id="CHEBI:57464"/>
        <dbReference type="ChEBI" id="CHEBI:61314"/>
        <dbReference type="EC" id="3.6.1.66"/>
    </reaction>
</comment>
<feature type="binding site" evidence="10">
    <location>
        <position position="178"/>
    </location>
    <ligand>
        <name>substrate</name>
    </ligand>
</feature>
<evidence type="ECO:0000313" key="12">
    <source>
        <dbReference type="Proteomes" id="UP000315750"/>
    </source>
</evidence>
<sequence length="204" mass="21869">MTPPLVIGTHNKKKGAELAEMLAPFHLSVATLADFANAIEVVEDGDSFAANARLKAVQQAQNLGAWVLADDSGIQIDALDGAPGIFSARFAGADATDDDNNRLLLEKLDGLPPERRGAQYYCHVTLADPTGEVRAETSATCRGVIRTKPSGTNGFGYDPLFEVREYHRTFGELGPAVKRALSHRSRAMRAIVPRIVALLGESAQ</sequence>
<dbReference type="GO" id="GO:0005829">
    <property type="term" value="C:cytosol"/>
    <property type="evidence" value="ECO:0007669"/>
    <property type="project" value="TreeGrafter"/>
</dbReference>
<protein>
    <recommendedName>
        <fullName evidence="10">dITP/XTP pyrophosphatase</fullName>
        <ecNumber evidence="10">3.6.1.66</ecNumber>
    </recommendedName>
    <alternativeName>
        <fullName evidence="10">Non-canonical purine NTP pyrophosphatase</fullName>
    </alternativeName>
    <alternativeName>
        <fullName evidence="10">Non-standard purine NTP pyrophosphatase</fullName>
    </alternativeName>
    <alternativeName>
        <fullName evidence="10">Nucleoside-triphosphate diphosphatase</fullName>
    </alternativeName>
    <alternativeName>
        <fullName evidence="10">Nucleoside-triphosphate pyrophosphatase</fullName>
        <shortName evidence="10">NTPase</shortName>
    </alternativeName>
</protein>
<dbReference type="PANTHER" id="PTHR11067:SF9">
    <property type="entry name" value="INOSINE TRIPHOSPHATE PYROPHOSPHATASE"/>
    <property type="match status" value="1"/>
</dbReference>
<comment type="function">
    <text evidence="10">Pyrophosphatase that catalyzes the hydrolysis of nucleoside triphosphates to their monophosphate derivatives, with a high preference for the non-canonical purine nucleotides XTP (xanthosine triphosphate), dITP (deoxyinosine triphosphate) and ITP. Seems to function as a house-cleaning enzyme that removes non-canonical purine nucleotides from the nucleotide pool, thus preventing their incorporation into DNA/RNA and avoiding chromosomal lesions.</text>
</comment>
<comment type="cofactor">
    <cofactor evidence="10">
        <name>Mg(2+)</name>
        <dbReference type="ChEBI" id="CHEBI:18420"/>
    </cofactor>
    <text evidence="10">Binds 1 Mg(2+) ion per subunit.</text>
</comment>
<feature type="binding site" evidence="10">
    <location>
        <begin position="183"/>
        <end position="184"/>
    </location>
    <ligand>
        <name>substrate</name>
    </ligand>
</feature>
<evidence type="ECO:0000256" key="4">
    <source>
        <dbReference type="ARBA" id="ARBA00022741"/>
    </source>
</evidence>
<dbReference type="GO" id="GO:0017111">
    <property type="term" value="F:ribonucleoside triphosphate phosphatase activity"/>
    <property type="evidence" value="ECO:0007669"/>
    <property type="project" value="InterPro"/>
</dbReference>
<dbReference type="GO" id="GO:0009146">
    <property type="term" value="P:purine nucleoside triphosphate catabolic process"/>
    <property type="evidence" value="ECO:0007669"/>
    <property type="project" value="UniProtKB-UniRule"/>
</dbReference>
<evidence type="ECO:0000256" key="5">
    <source>
        <dbReference type="ARBA" id="ARBA00022801"/>
    </source>
</evidence>
<dbReference type="GO" id="GO:0036222">
    <property type="term" value="F:XTP diphosphatase activity"/>
    <property type="evidence" value="ECO:0007669"/>
    <property type="project" value="UniProtKB-UniRule"/>
</dbReference>
<evidence type="ECO:0000256" key="7">
    <source>
        <dbReference type="ARBA" id="ARBA00023080"/>
    </source>
</evidence>
<keyword evidence="7 10" id="KW-0546">Nucleotide metabolism</keyword>
<dbReference type="CDD" id="cd00515">
    <property type="entry name" value="HAM1"/>
    <property type="match status" value="1"/>
</dbReference>
<keyword evidence="3 10" id="KW-0479">Metal-binding</keyword>
<keyword evidence="4 10" id="KW-0547">Nucleotide-binding</keyword>
<dbReference type="GO" id="GO:0000166">
    <property type="term" value="F:nucleotide binding"/>
    <property type="evidence" value="ECO:0007669"/>
    <property type="project" value="UniProtKB-KW"/>
</dbReference>
<proteinExistence type="inferred from homology"/>
<dbReference type="GO" id="GO:0035870">
    <property type="term" value="F:dITP diphosphatase activity"/>
    <property type="evidence" value="ECO:0007669"/>
    <property type="project" value="UniProtKB-UniRule"/>
</dbReference>
<feature type="active site" description="Proton acceptor" evidence="10">
    <location>
        <position position="71"/>
    </location>
</feature>
<dbReference type="PANTHER" id="PTHR11067">
    <property type="entry name" value="INOSINE TRIPHOSPHATE PYROPHOSPHATASE/HAM1 PROTEIN"/>
    <property type="match status" value="1"/>
</dbReference>
<dbReference type="Proteomes" id="UP000315750">
    <property type="component" value="Chromosome"/>
</dbReference>
<dbReference type="RefSeq" id="WP_145249312.1">
    <property type="nucleotide sequence ID" value="NZ_CP036278.1"/>
</dbReference>
<dbReference type="Pfam" id="PF01725">
    <property type="entry name" value="Ham1p_like"/>
    <property type="match status" value="1"/>
</dbReference>
<dbReference type="HAMAP" id="MF_01405">
    <property type="entry name" value="Non_canon_purine_NTPase"/>
    <property type="match status" value="1"/>
</dbReference>
<evidence type="ECO:0000256" key="9">
    <source>
        <dbReference type="ARBA" id="ARBA00052017"/>
    </source>
</evidence>
<comment type="caution">
    <text evidence="10">Lacks conserved residue(s) required for the propagation of feature annotation.</text>
</comment>
<dbReference type="Gene3D" id="3.90.950.10">
    <property type="match status" value="1"/>
</dbReference>
<keyword evidence="12" id="KW-1185">Reference proteome</keyword>
<feature type="binding site" evidence="10">
    <location>
        <begin position="9"/>
        <end position="14"/>
    </location>
    <ligand>
        <name>substrate</name>
    </ligand>
</feature>
<organism evidence="11 12">
    <name type="scientific">Aeoliella mucimassa</name>
    <dbReference type="NCBI Taxonomy" id="2527972"/>
    <lineage>
        <taxon>Bacteria</taxon>
        <taxon>Pseudomonadati</taxon>
        <taxon>Planctomycetota</taxon>
        <taxon>Planctomycetia</taxon>
        <taxon>Pirellulales</taxon>
        <taxon>Lacipirellulaceae</taxon>
        <taxon>Aeoliella</taxon>
    </lineage>
</organism>
<dbReference type="FunFam" id="3.90.950.10:FF:000001">
    <property type="entry name" value="dITP/XTP pyrophosphatase"/>
    <property type="match status" value="1"/>
</dbReference>
<evidence type="ECO:0000256" key="10">
    <source>
        <dbReference type="HAMAP-Rule" id="MF_01405"/>
    </source>
</evidence>
<accession>A0A518AT30</accession>
<keyword evidence="5 10" id="KW-0378">Hydrolase</keyword>
<dbReference type="InterPro" id="IPR029001">
    <property type="entry name" value="ITPase-like_fam"/>
</dbReference>
<evidence type="ECO:0000256" key="8">
    <source>
        <dbReference type="ARBA" id="ARBA00051875"/>
    </source>
</evidence>
<feature type="binding site" evidence="10">
    <location>
        <begin position="155"/>
        <end position="158"/>
    </location>
    <ligand>
        <name>substrate</name>
    </ligand>
</feature>
<dbReference type="SUPFAM" id="SSF52972">
    <property type="entry name" value="ITPase-like"/>
    <property type="match status" value="1"/>
</dbReference>
<feature type="binding site" evidence="10">
    <location>
        <position position="71"/>
    </location>
    <ligand>
        <name>Mg(2+)</name>
        <dbReference type="ChEBI" id="CHEBI:18420"/>
    </ligand>
</feature>
<dbReference type="AlphaFoldDB" id="A0A518AT30"/>
<dbReference type="KEGG" id="amuc:Pan181_41060"/>
<dbReference type="GO" id="GO:0036220">
    <property type="term" value="F:ITP diphosphatase activity"/>
    <property type="evidence" value="ECO:0007669"/>
    <property type="project" value="UniProtKB-UniRule"/>
</dbReference>
<evidence type="ECO:0000256" key="2">
    <source>
        <dbReference type="ARBA" id="ARBA00011738"/>
    </source>
</evidence>
<feature type="binding site" evidence="10">
    <location>
        <position position="72"/>
    </location>
    <ligand>
        <name>substrate</name>
    </ligand>
</feature>
<evidence type="ECO:0000256" key="6">
    <source>
        <dbReference type="ARBA" id="ARBA00022842"/>
    </source>
</evidence>
<comment type="similarity">
    <text evidence="1 10">Belongs to the HAM1 NTPase family.</text>
</comment>
<dbReference type="EC" id="3.6.1.66" evidence="10"/>
<reference evidence="11 12" key="1">
    <citation type="submission" date="2019-02" db="EMBL/GenBank/DDBJ databases">
        <title>Deep-cultivation of Planctomycetes and their phenomic and genomic characterization uncovers novel biology.</title>
        <authorList>
            <person name="Wiegand S."/>
            <person name="Jogler M."/>
            <person name="Boedeker C."/>
            <person name="Pinto D."/>
            <person name="Vollmers J."/>
            <person name="Rivas-Marin E."/>
            <person name="Kohn T."/>
            <person name="Peeters S.H."/>
            <person name="Heuer A."/>
            <person name="Rast P."/>
            <person name="Oberbeckmann S."/>
            <person name="Bunk B."/>
            <person name="Jeske O."/>
            <person name="Meyerdierks A."/>
            <person name="Storesund J.E."/>
            <person name="Kallscheuer N."/>
            <person name="Luecker S."/>
            <person name="Lage O.M."/>
            <person name="Pohl T."/>
            <person name="Merkel B.J."/>
            <person name="Hornburger P."/>
            <person name="Mueller R.-W."/>
            <person name="Bruemmer F."/>
            <person name="Labrenz M."/>
            <person name="Spormann A.M."/>
            <person name="Op den Camp H."/>
            <person name="Overmann J."/>
            <person name="Amann R."/>
            <person name="Jetten M.S.M."/>
            <person name="Mascher T."/>
            <person name="Medema M.H."/>
            <person name="Devos D.P."/>
            <person name="Kaster A.-K."/>
            <person name="Ovreas L."/>
            <person name="Rohde M."/>
            <person name="Galperin M.Y."/>
            <person name="Jogler C."/>
        </authorList>
    </citation>
    <scope>NUCLEOTIDE SEQUENCE [LARGE SCALE GENOMIC DNA]</scope>
    <source>
        <strain evidence="11 12">Pan181</strain>
    </source>
</reference>
<dbReference type="InterPro" id="IPR002637">
    <property type="entry name" value="RdgB/HAM1"/>
</dbReference>
<evidence type="ECO:0000256" key="1">
    <source>
        <dbReference type="ARBA" id="ARBA00008023"/>
    </source>
</evidence>
<evidence type="ECO:0000313" key="11">
    <source>
        <dbReference type="EMBL" id="QDU57883.1"/>
    </source>
</evidence>
<dbReference type="InterPro" id="IPR020922">
    <property type="entry name" value="dITP/XTP_pyrophosphatase"/>
</dbReference>
<comment type="catalytic activity">
    <reaction evidence="10">
        <text>ITP + H2O = IMP + diphosphate + H(+)</text>
        <dbReference type="Rhea" id="RHEA:29399"/>
        <dbReference type="ChEBI" id="CHEBI:15377"/>
        <dbReference type="ChEBI" id="CHEBI:15378"/>
        <dbReference type="ChEBI" id="CHEBI:33019"/>
        <dbReference type="ChEBI" id="CHEBI:58053"/>
        <dbReference type="ChEBI" id="CHEBI:61402"/>
        <dbReference type="EC" id="3.6.1.66"/>
    </reaction>
</comment>